<dbReference type="RefSeq" id="WP_241938062.1">
    <property type="nucleotide sequence ID" value="NZ_JALBGC010000006.1"/>
</dbReference>
<accession>A0A9X1VJL1</accession>
<feature type="chain" id="PRO_5040885428" evidence="1">
    <location>
        <begin position="29"/>
        <end position="956"/>
    </location>
</feature>
<keyword evidence="4" id="KW-1185">Reference proteome</keyword>
<proteinExistence type="predicted"/>
<reference evidence="3" key="1">
    <citation type="submission" date="2022-03" db="EMBL/GenBank/DDBJ databases">
        <title>Bacterial whole genome sequence for Hymenobacter sp. DH14.</title>
        <authorList>
            <person name="Le V."/>
        </authorList>
    </citation>
    <scope>NUCLEOTIDE SEQUENCE</scope>
    <source>
        <strain evidence="3">DH14</strain>
    </source>
</reference>
<evidence type="ECO:0000256" key="1">
    <source>
        <dbReference type="SAM" id="SignalP"/>
    </source>
</evidence>
<dbReference type="Proteomes" id="UP001139193">
    <property type="component" value="Unassembled WGS sequence"/>
</dbReference>
<gene>
    <name evidence="3" type="ORF">MON38_20720</name>
</gene>
<dbReference type="Gene3D" id="2.60.40.10">
    <property type="entry name" value="Immunoglobulins"/>
    <property type="match status" value="1"/>
</dbReference>
<keyword evidence="1" id="KW-0732">Signal</keyword>
<dbReference type="InterPro" id="IPR026444">
    <property type="entry name" value="Secre_tail"/>
</dbReference>
<dbReference type="SUPFAM" id="SSF49265">
    <property type="entry name" value="Fibronectin type III"/>
    <property type="match status" value="1"/>
</dbReference>
<comment type="caution">
    <text evidence="3">The sequence shown here is derived from an EMBL/GenBank/DDBJ whole genome shotgun (WGS) entry which is preliminary data.</text>
</comment>
<evidence type="ECO:0000259" key="2">
    <source>
        <dbReference type="PROSITE" id="PS50853"/>
    </source>
</evidence>
<dbReference type="AlphaFoldDB" id="A0A9X1VJL1"/>
<sequence>MRSCFPSAARRLSALLSVLLMLSFQSQAQTSPISAYRFTASQGTFTTIAAQGLGSVRVRDIEQDENDSRLYALPFSFRCGDGTYTHFSVTSNGALQFGIAAGIAGPTLSPFSDPELNGDTGEASYTYFGTAPNRTFIMEWRNWRWPRYLGGGNPPGTPSISFQVKLYETTNVVQYMYRQEAAVPAPLTNLGAFIGLTDGSTSFLSLGDASAAPVASSTIRTSTITQRPATGQVYTFTSPAPCPAPAGLAATATSPTTATVSFTPGAGTAGTVLVYGPTTVGTTPQTLTGTASPVLLTGLLPNTTYSVLIYGSCGPNYFSASPAGLYFFTPPVPNTMATWTGTMSRDWATAGNWSPALVPTPTTDVTIGSATRAPLLNGSARVGRVTLGSGAALEQAAGSTLALNGDWLNNGATLTLDAGSTVVLDGDGAVTLGGTAPTTFQNLTVGNQTVYTDLAVAAAVQVQRLLRTEDGAAMTVPATGGSLRLLAGAQVVRDPNAFVTGPVTVERAVPAGRTLYAPPVRAATVGGLAASPGYAPVVNPAYNTSPTPGTVLPQPTVFGYDQSLVSTNTTALADFETGFYSPDALTDALPPGVGLRLDVPGPATLTLTGLLTVNTVNRTLLTRGTLPQSGYHLLGNPYAGVLDWNAVTAAATTTGLDAAVYAYEPAGVGAGRYRPYVNGVGGSRYLLPGQGFLVRVSSARVPASVSFTQAMRYGDYYAPASPPAAPAETRPLVQLTLATASGPADEATVYFQAGATAGYDAGYDAARLPTAGGPALAWADAQALAISGRPALTAADVTLPLSVALPAAGAGTLTATRLLNLPAGTYAYLLDAQTGTATDLARQPSYAFTQTGAVASARFALKLTRTQVLATAPAALAGQVALYPNPAHGTLWLERPAGAPPATAQLLDITGRVVWRQTLGGGTQAIPVQGLPAGLYVVRVLTATQPPVATQVVIGQ</sequence>
<dbReference type="InterPro" id="IPR003961">
    <property type="entry name" value="FN3_dom"/>
</dbReference>
<organism evidence="3 4">
    <name type="scientific">Hymenobacter cyanobacteriorum</name>
    <dbReference type="NCBI Taxonomy" id="2926463"/>
    <lineage>
        <taxon>Bacteria</taxon>
        <taxon>Pseudomonadati</taxon>
        <taxon>Bacteroidota</taxon>
        <taxon>Cytophagia</taxon>
        <taxon>Cytophagales</taxon>
        <taxon>Hymenobacteraceae</taxon>
        <taxon>Hymenobacter</taxon>
    </lineage>
</organism>
<dbReference type="InterPro" id="IPR013783">
    <property type="entry name" value="Ig-like_fold"/>
</dbReference>
<dbReference type="InterPro" id="IPR036116">
    <property type="entry name" value="FN3_sf"/>
</dbReference>
<dbReference type="EMBL" id="JALBGC010000006">
    <property type="protein sequence ID" value="MCI1189853.1"/>
    <property type="molecule type" value="Genomic_DNA"/>
</dbReference>
<dbReference type="Pfam" id="PF18962">
    <property type="entry name" value="Por_Secre_tail"/>
    <property type="match status" value="1"/>
</dbReference>
<dbReference type="PROSITE" id="PS50853">
    <property type="entry name" value="FN3"/>
    <property type="match status" value="1"/>
</dbReference>
<dbReference type="NCBIfam" id="TIGR04183">
    <property type="entry name" value="Por_Secre_tail"/>
    <property type="match status" value="1"/>
</dbReference>
<dbReference type="SMART" id="SM00060">
    <property type="entry name" value="FN3"/>
    <property type="match status" value="1"/>
</dbReference>
<evidence type="ECO:0000313" key="3">
    <source>
        <dbReference type="EMBL" id="MCI1189853.1"/>
    </source>
</evidence>
<feature type="signal peptide" evidence="1">
    <location>
        <begin position="1"/>
        <end position="28"/>
    </location>
</feature>
<name>A0A9X1VJL1_9BACT</name>
<feature type="domain" description="Fibronectin type-III" evidence="2">
    <location>
        <begin position="244"/>
        <end position="332"/>
    </location>
</feature>
<evidence type="ECO:0000313" key="4">
    <source>
        <dbReference type="Proteomes" id="UP001139193"/>
    </source>
</evidence>
<protein>
    <submittedName>
        <fullName evidence="3">T9SS type A sorting domain-containing protein</fullName>
    </submittedName>
</protein>